<dbReference type="Proteomes" id="UP001211173">
    <property type="component" value="Unassembled WGS sequence"/>
</dbReference>
<dbReference type="EMBL" id="JAQLWV010000004">
    <property type="protein sequence ID" value="MDB7932141.1"/>
    <property type="molecule type" value="Genomic_DNA"/>
</dbReference>
<comment type="caution">
    <text evidence="1">The sequence shown here is derived from an EMBL/GenBank/DDBJ whole genome shotgun (WGS) entry which is preliminary data.</text>
</comment>
<evidence type="ECO:0000313" key="1">
    <source>
        <dbReference type="EMBL" id="MDB7932141.1"/>
    </source>
</evidence>
<dbReference type="RefSeq" id="WP_195325244.1">
    <property type="nucleotide sequence ID" value="NZ_JADMVZ010000006.1"/>
</dbReference>
<organism evidence="1 2">
    <name type="scientific">Flavonifractor plautii</name>
    <name type="common">Fusobacterium plautii</name>
    <dbReference type="NCBI Taxonomy" id="292800"/>
    <lineage>
        <taxon>Bacteria</taxon>
        <taxon>Bacillati</taxon>
        <taxon>Bacillota</taxon>
        <taxon>Clostridia</taxon>
        <taxon>Eubacteriales</taxon>
        <taxon>Oscillospiraceae</taxon>
        <taxon>Flavonifractor</taxon>
    </lineage>
</organism>
<name>A0AAW6CD54_FLAPL</name>
<sequence length="122" mass="14446">MNGFFPEQPCYCIEILEWINVEDITDEWRYIWKHAPPEPVYAVMMGGFVESLNLAFVYESIYTKSEYEQIRQDGFDCQTLSWRTHILTDCPDDSDYEKDEHTGTGAAYGQRRQSPLFSWLRK</sequence>
<evidence type="ECO:0000313" key="2">
    <source>
        <dbReference type="Proteomes" id="UP001211173"/>
    </source>
</evidence>
<protein>
    <submittedName>
        <fullName evidence="1">Uncharacterized protein</fullName>
    </submittedName>
</protein>
<accession>A0AAW6CD54</accession>
<reference evidence="1" key="1">
    <citation type="submission" date="2023-01" db="EMBL/GenBank/DDBJ databases">
        <title>Human gut microbiome strain richness.</title>
        <authorList>
            <person name="Chen-Liaw A."/>
        </authorList>
    </citation>
    <scope>NUCLEOTIDE SEQUENCE</scope>
    <source>
        <strain evidence="1">1001287st1_F4_1001285I_161205</strain>
    </source>
</reference>
<proteinExistence type="predicted"/>
<dbReference type="AlphaFoldDB" id="A0AAW6CD54"/>
<gene>
    <name evidence="1" type="ORF">PNE06_03530</name>
</gene>